<feature type="chain" id="PRO_5038512834" evidence="1">
    <location>
        <begin position="24"/>
        <end position="445"/>
    </location>
</feature>
<reference evidence="2 3" key="1">
    <citation type="submission" date="2018-08" db="EMBL/GenBank/DDBJ databases">
        <title>A genome reference for cultivated species of the human gut microbiota.</title>
        <authorList>
            <person name="Zou Y."/>
            <person name="Xue W."/>
            <person name="Luo G."/>
        </authorList>
    </citation>
    <scope>NUCLEOTIDE SEQUENCE [LARGE SCALE GENOMIC DNA]</scope>
    <source>
        <strain evidence="2 3">AF04-15</strain>
    </source>
</reference>
<evidence type="ECO:0000313" key="3">
    <source>
        <dbReference type="Proteomes" id="UP000283880"/>
    </source>
</evidence>
<dbReference type="Pfam" id="PF13416">
    <property type="entry name" value="SBP_bac_8"/>
    <property type="match status" value="1"/>
</dbReference>
<sequence length="445" mass="48997">MFMRKIWKKLAAAGLAAAMTATALTGCGGKESAPAGSEAQTEAASEPVEITFWHVYSENFGAPVIKEMVEEFNKTHPDIVVKEVYNPDMYPGLMQNLQAEVAAGNPPSLCMIGYNYIKYFAANFNYVSPQDVLDQYLPEDKDYLKNTFLDNVMSLAQVDGKQIGMPFCISAPIICYNPELFEKAGLDPAKGPETWDDIREYAKQITDKTGEYGFYMQEYADNWAVQGLLESNGANMLQDGKAAFATPEGIEAYQILADMVLTDKSGLHITADEGIQAFCNGKVGIACVSSAKIGTITQAAQFDVKGAEFPGFEGKEKRLPTGGNFIPITAQTPEEQKAAMEFLMFIMQPEWLSKWTLNTGYLPPRQDVAEDPNGLQAHIKDDVLLGVAFEEMQYLQPWAAYPGDMGTQAEQMFADTRDKILDGTETPETALKSAQDALNKMLEEQ</sequence>
<dbReference type="InterPro" id="IPR050490">
    <property type="entry name" value="Bact_solute-bd_prot1"/>
</dbReference>
<dbReference type="PANTHER" id="PTHR43649">
    <property type="entry name" value="ARABINOSE-BINDING PROTEIN-RELATED"/>
    <property type="match status" value="1"/>
</dbReference>
<evidence type="ECO:0000313" key="2">
    <source>
        <dbReference type="EMBL" id="RGX30848.1"/>
    </source>
</evidence>
<dbReference type="AlphaFoldDB" id="A0A413FHX1"/>
<comment type="caution">
    <text evidence="2">The sequence shown here is derived from an EMBL/GenBank/DDBJ whole genome shotgun (WGS) entry which is preliminary data.</text>
</comment>
<dbReference type="PROSITE" id="PS51257">
    <property type="entry name" value="PROKAR_LIPOPROTEIN"/>
    <property type="match status" value="1"/>
</dbReference>
<dbReference type="CDD" id="cd14748">
    <property type="entry name" value="PBP2_UgpB"/>
    <property type="match status" value="1"/>
</dbReference>
<dbReference type="SUPFAM" id="SSF53850">
    <property type="entry name" value="Periplasmic binding protein-like II"/>
    <property type="match status" value="1"/>
</dbReference>
<organism evidence="2 3">
    <name type="scientific">Enterocloster asparagiformis</name>
    <dbReference type="NCBI Taxonomy" id="333367"/>
    <lineage>
        <taxon>Bacteria</taxon>
        <taxon>Bacillati</taxon>
        <taxon>Bacillota</taxon>
        <taxon>Clostridia</taxon>
        <taxon>Lachnospirales</taxon>
        <taxon>Lachnospiraceae</taxon>
        <taxon>Enterocloster</taxon>
    </lineage>
</organism>
<dbReference type="Gene3D" id="3.40.190.10">
    <property type="entry name" value="Periplasmic binding protein-like II"/>
    <property type="match status" value="2"/>
</dbReference>
<evidence type="ECO:0000256" key="1">
    <source>
        <dbReference type="SAM" id="SignalP"/>
    </source>
</evidence>
<dbReference type="OrthoDB" id="9795467at2"/>
<dbReference type="EMBL" id="QSBM01000004">
    <property type="protein sequence ID" value="RGX30848.1"/>
    <property type="molecule type" value="Genomic_DNA"/>
</dbReference>
<accession>A0A413FHX1</accession>
<feature type="signal peptide" evidence="1">
    <location>
        <begin position="1"/>
        <end position="23"/>
    </location>
</feature>
<protein>
    <submittedName>
        <fullName evidence="2">ABC transporter substrate-binding protein</fullName>
    </submittedName>
</protein>
<name>A0A413FHX1_9FIRM</name>
<dbReference type="InterPro" id="IPR006059">
    <property type="entry name" value="SBP"/>
</dbReference>
<dbReference type="PANTHER" id="PTHR43649:SF12">
    <property type="entry name" value="DIACETYLCHITOBIOSE BINDING PROTEIN DASA"/>
    <property type="match status" value="1"/>
</dbReference>
<keyword evidence="1" id="KW-0732">Signal</keyword>
<gene>
    <name evidence="2" type="ORF">DWV29_06630</name>
</gene>
<proteinExistence type="predicted"/>
<dbReference type="Proteomes" id="UP000283880">
    <property type="component" value="Unassembled WGS sequence"/>
</dbReference>